<proteinExistence type="predicted"/>
<comment type="caution">
    <text evidence="1">The sequence shown here is derived from an EMBL/GenBank/DDBJ whole genome shotgun (WGS) entry which is preliminary data.</text>
</comment>
<protein>
    <submittedName>
        <fullName evidence="1">Uncharacterized protein</fullName>
    </submittedName>
</protein>
<dbReference type="AlphaFoldDB" id="A0A4C1YBK1"/>
<evidence type="ECO:0000313" key="1">
    <source>
        <dbReference type="EMBL" id="GBP71845.1"/>
    </source>
</evidence>
<organism evidence="1 2">
    <name type="scientific">Eumeta variegata</name>
    <name type="common">Bagworm moth</name>
    <name type="synonym">Eumeta japonica</name>
    <dbReference type="NCBI Taxonomy" id="151549"/>
    <lineage>
        <taxon>Eukaryota</taxon>
        <taxon>Metazoa</taxon>
        <taxon>Ecdysozoa</taxon>
        <taxon>Arthropoda</taxon>
        <taxon>Hexapoda</taxon>
        <taxon>Insecta</taxon>
        <taxon>Pterygota</taxon>
        <taxon>Neoptera</taxon>
        <taxon>Endopterygota</taxon>
        <taxon>Lepidoptera</taxon>
        <taxon>Glossata</taxon>
        <taxon>Ditrysia</taxon>
        <taxon>Tineoidea</taxon>
        <taxon>Psychidae</taxon>
        <taxon>Oiketicinae</taxon>
        <taxon>Eumeta</taxon>
    </lineage>
</organism>
<evidence type="ECO:0000313" key="2">
    <source>
        <dbReference type="Proteomes" id="UP000299102"/>
    </source>
</evidence>
<dbReference type="EMBL" id="BGZK01001123">
    <property type="protein sequence ID" value="GBP71845.1"/>
    <property type="molecule type" value="Genomic_DNA"/>
</dbReference>
<accession>A0A4C1YBK1</accession>
<gene>
    <name evidence="1" type="ORF">EVAR_80176_1</name>
</gene>
<dbReference type="Proteomes" id="UP000299102">
    <property type="component" value="Unassembled WGS sequence"/>
</dbReference>
<reference evidence="1 2" key="1">
    <citation type="journal article" date="2019" name="Commun. Biol.">
        <title>The bagworm genome reveals a unique fibroin gene that provides high tensile strength.</title>
        <authorList>
            <person name="Kono N."/>
            <person name="Nakamura H."/>
            <person name="Ohtoshi R."/>
            <person name="Tomita M."/>
            <person name="Numata K."/>
            <person name="Arakawa K."/>
        </authorList>
    </citation>
    <scope>NUCLEOTIDE SEQUENCE [LARGE SCALE GENOMIC DNA]</scope>
</reference>
<dbReference type="OrthoDB" id="408683at2759"/>
<keyword evidence="2" id="KW-1185">Reference proteome</keyword>
<sequence length="97" mass="10976">MAQLLMDTMFASFVLFTCKNSVLEEIFRFSLNVNLHYFPQSGGEELVAKGATKIESTLPEVGQKDILPNGSWLEQKQIQAALEAQKCLIEVERIDKR</sequence>
<name>A0A4C1YBK1_EUMVA</name>